<proteinExistence type="predicted"/>
<dbReference type="GO" id="GO:0006355">
    <property type="term" value="P:regulation of DNA-templated transcription"/>
    <property type="evidence" value="ECO:0007669"/>
    <property type="project" value="InterPro"/>
</dbReference>
<dbReference type="KEGG" id="proo:MJB10_25320"/>
<dbReference type="GO" id="GO:0008168">
    <property type="term" value="F:methyltransferase activity"/>
    <property type="evidence" value="ECO:0007669"/>
    <property type="project" value="UniProtKB-KW"/>
</dbReference>
<dbReference type="InterPro" id="IPR029063">
    <property type="entry name" value="SAM-dependent_MTases_sf"/>
</dbReference>
<dbReference type="SUPFAM" id="SSF53335">
    <property type="entry name" value="S-adenosyl-L-methionine-dependent methyltransferases"/>
    <property type="match status" value="1"/>
</dbReference>
<dbReference type="AlphaFoldDB" id="A0AA96LLW2"/>
<organism evidence="4 5">
    <name type="scientific">Paenibacillus roseopurpureus</name>
    <dbReference type="NCBI Taxonomy" id="2918901"/>
    <lineage>
        <taxon>Bacteria</taxon>
        <taxon>Bacillati</taxon>
        <taxon>Bacillota</taxon>
        <taxon>Bacilli</taxon>
        <taxon>Bacillales</taxon>
        <taxon>Paenibacillaceae</taxon>
        <taxon>Paenibacillus</taxon>
    </lineage>
</organism>
<dbReference type="RefSeq" id="WP_314799873.1">
    <property type="nucleotide sequence ID" value="NZ_CP130319.1"/>
</dbReference>
<dbReference type="Gene3D" id="1.10.1220.10">
    <property type="entry name" value="Met repressor-like"/>
    <property type="match status" value="1"/>
</dbReference>
<dbReference type="Gene3D" id="3.40.50.150">
    <property type="entry name" value="Vaccinia Virus protein VP39"/>
    <property type="match status" value="1"/>
</dbReference>
<dbReference type="Proteomes" id="UP001304650">
    <property type="component" value="Chromosome"/>
</dbReference>
<evidence type="ECO:0000259" key="3">
    <source>
        <dbReference type="Pfam" id="PF13649"/>
    </source>
</evidence>
<evidence type="ECO:0000313" key="5">
    <source>
        <dbReference type="Proteomes" id="UP001304650"/>
    </source>
</evidence>
<dbReference type="Pfam" id="PF13649">
    <property type="entry name" value="Methyltransf_25"/>
    <property type="match status" value="1"/>
</dbReference>
<dbReference type="InterPro" id="IPR013321">
    <property type="entry name" value="Arc_rbn_hlx_hlx"/>
</dbReference>
<dbReference type="InterPro" id="IPR041698">
    <property type="entry name" value="Methyltransf_25"/>
</dbReference>
<dbReference type="CDD" id="cd02440">
    <property type="entry name" value="AdoMet_MTases"/>
    <property type="match status" value="1"/>
</dbReference>
<dbReference type="GO" id="GO:0032259">
    <property type="term" value="P:methylation"/>
    <property type="evidence" value="ECO:0007669"/>
    <property type="project" value="UniProtKB-KW"/>
</dbReference>
<dbReference type="InterPro" id="IPR010985">
    <property type="entry name" value="Ribbon_hlx_hlx"/>
</dbReference>
<keyword evidence="2" id="KW-0808">Transferase</keyword>
<keyword evidence="5" id="KW-1185">Reference proteome</keyword>
<name>A0AA96LLW2_9BACL</name>
<evidence type="ECO:0000313" key="4">
    <source>
        <dbReference type="EMBL" id="WNR44342.1"/>
    </source>
</evidence>
<feature type="domain" description="Methyltransferase" evidence="3">
    <location>
        <begin position="127"/>
        <end position="216"/>
    </location>
</feature>
<accession>A0AA96LLW2</accession>
<dbReference type="SUPFAM" id="SSF47598">
    <property type="entry name" value="Ribbon-helix-helix"/>
    <property type="match status" value="1"/>
</dbReference>
<sequence>MEDKHDKTKRLSVYLPEKVKSDLEGMAEETGLSMTQLIVMATQGLLANYAAQGGAIFADLLSARHRILHEVKEKQALLSEEKLSMQAYYGARAEEYERIYHREDAEFQQELAMLAGVLTHQVKGRRVLEIACGTGYWSQIAAETAAQLVGVDIRPEVLHIAESKSWPKRNATFIEGDAYELSAIRGEFDFGLANFWFSHIPRNRIESFLQGFHARLGSGAQVLIADNVYVAGRGGELITREDSEDTYKRRELADGSMHEILKNYFSYEELNEIFRPLSEHLRIFVGGSFWYVSYTVK</sequence>
<dbReference type="PANTHER" id="PTHR43861">
    <property type="entry name" value="TRANS-ACONITATE 2-METHYLTRANSFERASE-RELATED"/>
    <property type="match status" value="1"/>
</dbReference>
<evidence type="ECO:0000256" key="2">
    <source>
        <dbReference type="ARBA" id="ARBA00022679"/>
    </source>
</evidence>
<protein>
    <submittedName>
        <fullName evidence="4">Methyltransferase domain-containing protein</fullName>
    </submittedName>
</protein>
<reference evidence="4" key="1">
    <citation type="submission" date="2022-02" db="EMBL/GenBank/DDBJ databases">
        <title>Paenibacillus sp. MBLB1832 Whole Genome Shotgun Sequencing.</title>
        <authorList>
            <person name="Hwang C.Y."/>
            <person name="Cho E.-S."/>
            <person name="Seo M.-J."/>
        </authorList>
    </citation>
    <scope>NUCLEOTIDE SEQUENCE</scope>
    <source>
        <strain evidence="4">MBLB1832</strain>
    </source>
</reference>
<gene>
    <name evidence="4" type="ORF">MJB10_25320</name>
</gene>
<dbReference type="EMBL" id="CP130319">
    <property type="protein sequence ID" value="WNR44342.1"/>
    <property type="molecule type" value="Genomic_DNA"/>
</dbReference>
<dbReference type="PANTHER" id="PTHR43861:SF1">
    <property type="entry name" value="TRANS-ACONITATE 2-METHYLTRANSFERASE"/>
    <property type="match status" value="1"/>
</dbReference>
<evidence type="ECO:0000256" key="1">
    <source>
        <dbReference type="ARBA" id="ARBA00022603"/>
    </source>
</evidence>
<keyword evidence="1 4" id="KW-0489">Methyltransferase</keyword>